<dbReference type="InterPro" id="IPR013875">
    <property type="entry name" value="Pam17"/>
</dbReference>
<keyword evidence="5" id="KW-0812">Transmembrane</keyword>
<reference evidence="13" key="1">
    <citation type="submission" date="2020-04" db="EMBL/GenBank/DDBJ databases">
        <authorList>
            <person name="Alioto T."/>
            <person name="Alioto T."/>
            <person name="Gomez Garrido J."/>
        </authorList>
    </citation>
    <scope>NUCLEOTIDE SEQUENCE</scope>
    <source>
        <strain evidence="13">A484AB</strain>
    </source>
</reference>
<dbReference type="AlphaFoldDB" id="A0A7D9IBZ4"/>
<keyword evidence="6" id="KW-0999">Mitochondrion inner membrane</keyword>
<comment type="caution">
    <text evidence="13">The sequence shown here is derived from an EMBL/GenBank/DDBJ whole genome shotgun (WGS) entry which is preliminary data.</text>
</comment>
<protein>
    <recommendedName>
        <fullName evidence="3">Presequence translocated-associated motor subunit PAM17, mitochondrial</fullName>
    </recommendedName>
</protein>
<keyword evidence="10" id="KW-0811">Translocation</keyword>
<keyword evidence="9" id="KW-1133">Transmembrane helix</keyword>
<evidence type="ECO:0000256" key="2">
    <source>
        <dbReference type="ARBA" id="ARBA00006837"/>
    </source>
</evidence>
<evidence type="ECO:0000256" key="10">
    <source>
        <dbReference type="ARBA" id="ARBA00023010"/>
    </source>
</evidence>
<evidence type="ECO:0000256" key="8">
    <source>
        <dbReference type="ARBA" id="ARBA00022946"/>
    </source>
</evidence>
<keyword evidence="14" id="KW-1185">Reference proteome</keyword>
<dbReference type="OrthoDB" id="5980625at2759"/>
<proteinExistence type="inferred from homology"/>
<evidence type="ECO:0000256" key="5">
    <source>
        <dbReference type="ARBA" id="ARBA00022692"/>
    </source>
</evidence>
<evidence type="ECO:0000256" key="3">
    <source>
        <dbReference type="ARBA" id="ARBA00017907"/>
    </source>
</evidence>
<organism evidence="13 14">
    <name type="scientific">Paramuricea clavata</name>
    <name type="common">Red gorgonian</name>
    <name type="synonym">Violescent sea-whip</name>
    <dbReference type="NCBI Taxonomy" id="317549"/>
    <lineage>
        <taxon>Eukaryota</taxon>
        <taxon>Metazoa</taxon>
        <taxon>Cnidaria</taxon>
        <taxon>Anthozoa</taxon>
        <taxon>Octocorallia</taxon>
        <taxon>Malacalcyonacea</taxon>
        <taxon>Plexauridae</taxon>
        <taxon>Paramuricea</taxon>
    </lineage>
</organism>
<dbReference type="PANTHER" id="PTHR28021">
    <property type="entry name" value="PRESEQUENCE TRANSLOCATED-ASSOCIATED MOTOR SUBUNIT PAM17, MITOCHONDRIAL"/>
    <property type="match status" value="1"/>
</dbReference>
<evidence type="ECO:0000256" key="11">
    <source>
        <dbReference type="ARBA" id="ARBA00023128"/>
    </source>
</evidence>
<dbReference type="GO" id="GO:0001405">
    <property type="term" value="C:PAM complex, Tim23 associated import motor"/>
    <property type="evidence" value="ECO:0007669"/>
    <property type="project" value="InterPro"/>
</dbReference>
<evidence type="ECO:0000256" key="4">
    <source>
        <dbReference type="ARBA" id="ARBA00022448"/>
    </source>
</evidence>
<keyword evidence="4" id="KW-0813">Transport</keyword>
<evidence type="ECO:0000256" key="1">
    <source>
        <dbReference type="ARBA" id="ARBA00004448"/>
    </source>
</evidence>
<keyword evidence="7" id="KW-0653">Protein transport</keyword>
<gene>
    <name evidence="13" type="ORF">PACLA_8A056330</name>
</gene>
<evidence type="ECO:0000256" key="7">
    <source>
        <dbReference type="ARBA" id="ARBA00022927"/>
    </source>
</evidence>
<comment type="subcellular location">
    <subcellularLocation>
        <location evidence="1">Mitochondrion inner membrane</location>
        <topology evidence="1">Multi-pass membrane protein</topology>
    </subcellularLocation>
</comment>
<keyword evidence="12" id="KW-0472">Membrane</keyword>
<evidence type="ECO:0000256" key="6">
    <source>
        <dbReference type="ARBA" id="ARBA00022792"/>
    </source>
</evidence>
<evidence type="ECO:0000256" key="9">
    <source>
        <dbReference type="ARBA" id="ARBA00022989"/>
    </source>
</evidence>
<evidence type="ECO:0000313" key="14">
    <source>
        <dbReference type="Proteomes" id="UP001152795"/>
    </source>
</evidence>
<keyword evidence="8" id="KW-0809">Transit peptide</keyword>
<dbReference type="Pfam" id="PF08566">
    <property type="entry name" value="Pam17"/>
    <property type="match status" value="1"/>
</dbReference>
<comment type="similarity">
    <text evidence="2">Belongs to the PAM17 family.</text>
</comment>
<evidence type="ECO:0000313" key="13">
    <source>
        <dbReference type="EMBL" id="CAB4002111.1"/>
    </source>
</evidence>
<dbReference type="Proteomes" id="UP001152795">
    <property type="component" value="Unassembled WGS sequence"/>
</dbReference>
<name>A0A7D9IBZ4_PARCT</name>
<keyword evidence="11" id="KW-0496">Mitochondrion</keyword>
<accession>A0A7D9IBZ4</accession>
<evidence type="ECO:0000256" key="12">
    <source>
        <dbReference type="ARBA" id="ARBA00023136"/>
    </source>
</evidence>
<dbReference type="GO" id="GO:0030150">
    <property type="term" value="P:protein import into mitochondrial matrix"/>
    <property type="evidence" value="ECO:0007669"/>
    <property type="project" value="TreeGrafter"/>
</dbReference>
<dbReference type="PANTHER" id="PTHR28021:SF1">
    <property type="entry name" value="PRESEQUENCE TRANSLOCATED-ASSOCIATED MOTOR SUBUNIT PAM17, MITOCHONDRIAL"/>
    <property type="match status" value="1"/>
</dbReference>
<sequence>MDPLVFCTICGVASSAAGYMLGCALYGVVWQWMNKDLAQKMKEREADFFQRLESHRTDAFSKFEDDFYGESIKTLSDYRQWVRQMQRKKREEEKYGKTLVQNKENETS</sequence>
<dbReference type="EMBL" id="CACRXK020004260">
    <property type="protein sequence ID" value="CAB4002111.1"/>
    <property type="molecule type" value="Genomic_DNA"/>
</dbReference>